<dbReference type="InterPro" id="IPR011990">
    <property type="entry name" value="TPR-like_helical_dom_sf"/>
</dbReference>
<dbReference type="OrthoDB" id="7053339at2"/>
<dbReference type="GO" id="GO:0042168">
    <property type="term" value="P:heme metabolic process"/>
    <property type="evidence" value="ECO:0007669"/>
    <property type="project" value="InterPro"/>
</dbReference>
<dbReference type="EMBL" id="FUXP01000004">
    <property type="protein sequence ID" value="SJZ99171.1"/>
    <property type="molecule type" value="Genomic_DNA"/>
</dbReference>
<evidence type="ECO:0000256" key="11">
    <source>
        <dbReference type="SAM" id="Phobius"/>
    </source>
</evidence>
<dbReference type="Pfam" id="PF14559">
    <property type="entry name" value="TPR_19"/>
    <property type="match status" value="1"/>
</dbReference>
<dbReference type="RefSeq" id="WP_078758104.1">
    <property type="nucleotide sequence ID" value="NZ_FUXP01000004.1"/>
</dbReference>
<feature type="transmembrane region" description="Helical" evidence="11">
    <location>
        <begin position="7"/>
        <end position="25"/>
    </location>
</feature>
<keyword evidence="4" id="KW-1003">Cell membrane</keyword>
<evidence type="ECO:0000256" key="1">
    <source>
        <dbReference type="ARBA" id="ARBA00002962"/>
    </source>
</evidence>
<comment type="pathway">
    <text evidence="3">Porphyrin-containing compound metabolism; protoheme biosynthesis.</text>
</comment>
<organism evidence="13 14">
    <name type="scientific">Lysobacter spongiicola DSM 21749</name>
    <dbReference type="NCBI Taxonomy" id="1122188"/>
    <lineage>
        <taxon>Bacteria</taxon>
        <taxon>Pseudomonadati</taxon>
        <taxon>Pseudomonadota</taxon>
        <taxon>Gammaproteobacteria</taxon>
        <taxon>Lysobacterales</taxon>
        <taxon>Lysobacteraceae</taxon>
        <taxon>Novilysobacter</taxon>
    </lineage>
</organism>
<accession>A0A1T4Q6L8</accession>
<evidence type="ECO:0000256" key="9">
    <source>
        <dbReference type="ARBA" id="ARBA00023244"/>
    </source>
</evidence>
<evidence type="ECO:0000259" key="12">
    <source>
        <dbReference type="Pfam" id="PF07219"/>
    </source>
</evidence>
<keyword evidence="14" id="KW-1185">Reference proteome</keyword>
<keyword evidence="8 11" id="KW-0472">Membrane</keyword>
<evidence type="ECO:0000256" key="3">
    <source>
        <dbReference type="ARBA" id="ARBA00004744"/>
    </source>
</evidence>
<dbReference type="NCBIfam" id="TIGR00540">
    <property type="entry name" value="TPR_hemY_coli"/>
    <property type="match status" value="1"/>
</dbReference>
<comment type="subcellular location">
    <subcellularLocation>
        <location evidence="2">Cell inner membrane</location>
        <topology evidence="2">Multi-pass membrane protein</topology>
    </subcellularLocation>
</comment>
<dbReference type="Gene3D" id="1.25.40.10">
    <property type="entry name" value="Tetratricopeptide repeat domain"/>
    <property type="match status" value="1"/>
</dbReference>
<dbReference type="AlphaFoldDB" id="A0A1T4Q6L8"/>
<dbReference type="GO" id="GO:0005886">
    <property type="term" value="C:plasma membrane"/>
    <property type="evidence" value="ECO:0007669"/>
    <property type="project" value="UniProtKB-SubCell"/>
</dbReference>
<evidence type="ECO:0000256" key="5">
    <source>
        <dbReference type="ARBA" id="ARBA00022519"/>
    </source>
</evidence>
<feature type="compositionally biased region" description="Basic and acidic residues" evidence="10">
    <location>
        <begin position="394"/>
        <end position="421"/>
    </location>
</feature>
<reference evidence="13 14" key="1">
    <citation type="submission" date="2017-02" db="EMBL/GenBank/DDBJ databases">
        <authorList>
            <person name="Peterson S.W."/>
        </authorList>
    </citation>
    <scope>NUCLEOTIDE SEQUENCE [LARGE SCALE GENOMIC DNA]</scope>
    <source>
        <strain evidence="13 14">DSM 21749</strain>
    </source>
</reference>
<dbReference type="InterPro" id="IPR010817">
    <property type="entry name" value="HemY_N"/>
</dbReference>
<feature type="transmembrane region" description="Helical" evidence="11">
    <location>
        <begin position="45"/>
        <end position="65"/>
    </location>
</feature>
<evidence type="ECO:0000256" key="4">
    <source>
        <dbReference type="ARBA" id="ARBA00022475"/>
    </source>
</evidence>
<keyword evidence="5" id="KW-0997">Cell inner membrane</keyword>
<evidence type="ECO:0000313" key="14">
    <source>
        <dbReference type="Proteomes" id="UP000190061"/>
    </source>
</evidence>
<dbReference type="Pfam" id="PF07219">
    <property type="entry name" value="HemY_N"/>
    <property type="match status" value="1"/>
</dbReference>
<evidence type="ECO:0000256" key="2">
    <source>
        <dbReference type="ARBA" id="ARBA00004429"/>
    </source>
</evidence>
<keyword evidence="9" id="KW-0627">Porphyrin biosynthesis</keyword>
<sequence>MNLFRNLLFWIVLALVGALVAQLLVQDPGYVLVRYRGMDYTTTLAAAVLIGLGALLALWLVWKMFTLPFQTLRRRRERAARARFVDGLDALELGHWTRAEKLLGETARAPDPESDGVAKLASLGAARAAASRGDAAQAHQYLDTLGGTHPASRAVVSAELALAAGKPAEALALLDAPNVQPLPPRGLALRAHALAALDRAGDAYALLGPMRQQQALPPARLDALERDWAQAGLREAADANVLADRWESLPAPLRTDPVAVAAYAERAAALRWEEAAARSVETALDERWDESLATLYGRLQIGRIDARLERAEGWLDAHPASPGLLLTLARLHRAKGQWPQAEAYLHRALAQGANAEAWEELGHGFAQGGDEPRARLCYGNALRASRGEPVTELPGRDMRSRIYDEAVTEERDEHGMPRLRE</sequence>
<dbReference type="Proteomes" id="UP000190061">
    <property type="component" value="Unassembled WGS sequence"/>
</dbReference>
<dbReference type="STRING" id="1122188.SAMN02745674_01508"/>
<evidence type="ECO:0000256" key="6">
    <source>
        <dbReference type="ARBA" id="ARBA00022692"/>
    </source>
</evidence>
<evidence type="ECO:0000256" key="7">
    <source>
        <dbReference type="ARBA" id="ARBA00022989"/>
    </source>
</evidence>
<feature type="region of interest" description="Disordered" evidence="10">
    <location>
        <begin position="388"/>
        <end position="421"/>
    </location>
</feature>
<keyword evidence="7 11" id="KW-1133">Transmembrane helix</keyword>
<evidence type="ECO:0000313" key="13">
    <source>
        <dbReference type="EMBL" id="SJZ99171.1"/>
    </source>
</evidence>
<dbReference type="InterPro" id="IPR005254">
    <property type="entry name" value="Heme_biosyn_assoc_TPR_pro"/>
</dbReference>
<evidence type="ECO:0000256" key="8">
    <source>
        <dbReference type="ARBA" id="ARBA00023136"/>
    </source>
</evidence>
<evidence type="ECO:0000256" key="10">
    <source>
        <dbReference type="SAM" id="MobiDB-lite"/>
    </source>
</evidence>
<proteinExistence type="predicted"/>
<feature type="domain" description="HemY N-terminal" evidence="12">
    <location>
        <begin position="29"/>
        <end position="133"/>
    </location>
</feature>
<comment type="function">
    <text evidence="1">Involved in a late step of protoheme IX synthesis.</text>
</comment>
<keyword evidence="6 11" id="KW-0812">Transmembrane</keyword>
<name>A0A1T4Q6L8_9GAMM</name>
<protein>
    <submittedName>
        <fullName evidence="13">HemY protein</fullName>
    </submittedName>
</protein>
<gene>
    <name evidence="13" type="ORF">SAMN02745674_01508</name>
</gene>
<dbReference type="SUPFAM" id="SSF48452">
    <property type="entry name" value="TPR-like"/>
    <property type="match status" value="1"/>
</dbReference>
<dbReference type="GO" id="GO:0006779">
    <property type="term" value="P:porphyrin-containing compound biosynthetic process"/>
    <property type="evidence" value="ECO:0007669"/>
    <property type="project" value="UniProtKB-KW"/>
</dbReference>
<dbReference type="UniPathway" id="UPA00252"/>